<evidence type="ECO:0000256" key="1">
    <source>
        <dbReference type="ARBA" id="ARBA00022723"/>
    </source>
</evidence>
<dbReference type="Pfam" id="PF07731">
    <property type="entry name" value="Cu-oxidase_2"/>
    <property type="match status" value="1"/>
</dbReference>
<feature type="domain" description="Plastocyanin-like" evidence="7">
    <location>
        <begin position="429"/>
        <end position="540"/>
    </location>
</feature>
<dbReference type="InterPro" id="IPR033138">
    <property type="entry name" value="Cu_oxidase_CS"/>
</dbReference>
<dbReference type="GO" id="GO:0005507">
    <property type="term" value="F:copper ion binding"/>
    <property type="evidence" value="ECO:0007669"/>
    <property type="project" value="InterPro"/>
</dbReference>
<dbReference type="AlphaFoldDB" id="A0A101SFE8"/>
<dbReference type="InterPro" id="IPR034279">
    <property type="entry name" value="CuRO_3_CopA"/>
</dbReference>
<evidence type="ECO:0000256" key="3">
    <source>
        <dbReference type="ARBA" id="ARBA00023008"/>
    </source>
</evidence>
<dbReference type="PROSITE" id="PS00080">
    <property type="entry name" value="MULTICOPPER_OXIDASE2"/>
    <property type="match status" value="1"/>
</dbReference>
<evidence type="ECO:0000259" key="6">
    <source>
        <dbReference type="Pfam" id="PF00394"/>
    </source>
</evidence>
<feature type="region of interest" description="Disordered" evidence="4">
    <location>
        <begin position="218"/>
        <end position="258"/>
    </location>
</feature>
<keyword evidence="2" id="KW-0560">Oxidoreductase</keyword>
<feature type="compositionally biased region" description="Low complexity" evidence="4">
    <location>
        <begin position="249"/>
        <end position="258"/>
    </location>
</feature>
<dbReference type="EMBL" id="LMWU01000012">
    <property type="protein sequence ID" value="KUN72572.1"/>
    <property type="molecule type" value="Genomic_DNA"/>
</dbReference>
<dbReference type="PANTHER" id="PTHR11709:SF394">
    <property type="entry name" value="FI03373P-RELATED"/>
    <property type="match status" value="1"/>
</dbReference>
<evidence type="ECO:0000256" key="4">
    <source>
        <dbReference type="SAM" id="MobiDB-lite"/>
    </source>
</evidence>
<name>A0A101SFE8_9ACTN</name>
<keyword evidence="3" id="KW-0186">Copper</keyword>
<dbReference type="InterPro" id="IPR045087">
    <property type="entry name" value="Cu-oxidase_fam"/>
</dbReference>
<dbReference type="InterPro" id="IPR006311">
    <property type="entry name" value="TAT_signal"/>
</dbReference>
<evidence type="ECO:0000259" key="7">
    <source>
        <dbReference type="Pfam" id="PF07731"/>
    </source>
</evidence>
<keyword evidence="1" id="KW-0479">Metal-binding</keyword>
<dbReference type="InterPro" id="IPR002355">
    <property type="entry name" value="Cu_oxidase_Cu_BS"/>
</dbReference>
<dbReference type="CDD" id="cd13861">
    <property type="entry name" value="CuRO_1_CumA_like"/>
    <property type="match status" value="1"/>
</dbReference>
<evidence type="ECO:0000313" key="10">
    <source>
        <dbReference type="Proteomes" id="UP000053669"/>
    </source>
</evidence>
<evidence type="ECO:0000313" key="9">
    <source>
        <dbReference type="EMBL" id="KUN72572.1"/>
    </source>
</evidence>
<accession>A0A101SFE8</accession>
<dbReference type="InterPro" id="IPR008972">
    <property type="entry name" value="Cupredoxin"/>
</dbReference>
<sequence length="542" mass="57448">MNSINRRSVLLAGLGAAGAGALAACSGGSGSGGGNALVNPSGSAVAATEKKRKGTGRRHKLTLTAAPAMIDLGGGVMPKTWAFDGRTPGKEVRLSVGDTLVAELSNQLPNKTTTSIHWHGITLRNDMDGVPPATQTAVRAGSTSTYRFIADAPGTYFFHPHVGVQLDRGLYAPLIVEDPKETLDYDDEWVVLLDDWVDGVTGTPDEVFAELKRGMGGMGMGESAGPSSGSSGMEGHDMGDMGGMDMDGDSVSPSASASSGDMSMRFMLMGAESDLLGGDAGDVKYPHHLINSRVAADPDVYTGKPGKKVRLRIINAGGDTAYRVALGDHRMTVTHTDGFPVQHREVDALLVGMGERYDVLVTLGDGVFPLVALAEGKNANGLALVRTGSGRAPKATVRPKELDGMIMSASELRAADDVRLEAAKTDVTHQIKLTGGMDKYNWAINGTPFDMNDPDANPILIEEGQRVRLDFVNDTDMWHPMHLHGHTYQLGEAGPRKDTSIVLPKKGLSVFFDADNPGQWMLHCHNAYHGEAGMMANVAYRA</sequence>
<dbReference type="Gene3D" id="2.60.40.420">
    <property type="entry name" value="Cupredoxins - blue copper proteins"/>
    <property type="match status" value="2"/>
</dbReference>
<dbReference type="GO" id="GO:0016491">
    <property type="term" value="F:oxidoreductase activity"/>
    <property type="evidence" value="ECO:0007669"/>
    <property type="project" value="UniProtKB-KW"/>
</dbReference>
<feature type="signal peptide" evidence="5">
    <location>
        <begin position="1"/>
        <end position="23"/>
    </location>
</feature>
<gene>
    <name evidence="9" type="ORF">AQJ46_12140</name>
</gene>
<dbReference type="InterPro" id="IPR011706">
    <property type="entry name" value="Cu-oxidase_C"/>
</dbReference>
<dbReference type="Pfam" id="PF00394">
    <property type="entry name" value="Cu-oxidase"/>
    <property type="match status" value="1"/>
</dbReference>
<evidence type="ECO:0000256" key="2">
    <source>
        <dbReference type="ARBA" id="ARBA00023002"/>
    </source>
</evidence>
<dbReference type="Proteomes" id="UP000053669">
    <property type="component" value="Unassembled WGS sequence"/>
</dbReference>
<evidence type="ECO:0000256" key="5">
    <source>
        <dbReference type="SAM" id="SignalP"/>
    </source>
</evidence>
<dbReference type="InterPro" id="IPR011707">
    <property type="entry name" value="Cu-oxidase-like_N"/>
</dbReference>
<dbReference type="PROSITE" id="PS51318">
    <property type="entry name" value="TAT"/>
    <property type="match status" value="1"/>
</dbReference>
<dbReference type="Pfam" id="PF07732">
    <property type="entry name" value="Cu-oxidase_3"/>
    <property type="match status" value="1"/>
</dbReference>
<protein>
    <submittedName>
        <fullName evidence="9">Copper oxidase</fullName>
    </submittedName>
</protein>
<dbReference type="RefSeq" id="WP_059205563.1">
    <property type="nucleotide sequence ID" value="NZ_KQ948658.1"/>
</dbReference>
<feature type="chain" id="PRO_5007106142" evidence="5">
    <location>
        <begin position="24"/>
        <end position="542"/>
    </location>
</feature>
<reference evidence="9 10" key="1">
    <citation type="submission" date="2015-10" db="EMBL/GenBank/DDBJ databases">
        <title>Draft genome sequence of Streptomyces canus DSM 40017, type strain for the species Streptomyces canus.</title>
        <authorList>
            <person name="Ruckert C."/>
            <person name="Winkler A."/>
            <person name="Kalinowski J."/>
            <person name="Kampfer P."/>
            <person name="Glaeser S."/>
        </authorList>
    </citation>
    <scope>NUCLEOTIDE SEQUENCE [LARGE SCALE GENOMIC DNA]</scope>
    <source>
        <strain evidence="9 10">DSM 40017</strain>
    </source>
</reference>
<dbReference type="STRING" id="58343.AQJ46_12140"/>
<comment type="caution">
    <text evidence="9">The sequence shown here is derived from an EMBL/GenBank/DDBJ whole genome shotgun (WGS) entry which is preliminary data.</text>
</comment>
<dbReference type="InterPro" id="IPR001117">
    <property type="entry name" value="Cu-oxidase_2nd"/>
</dbReference>
<dbReference type="PROSITE" id="PS00079">
    <property type="entry name" value="MULTICOPPER_OXIDASE1"/>
    <property type="match status" value="1"/>
</dbReference>
<dbReference type="PROSITE" id="PS51257">
    <property type="entry name" value="PROKAR_LIPOPROTEIN"/>
    <property type="match status" value="1"/>
</dbReference>
<feature type="domain" description="Plastocyanin-like" evidence="6">
    <location>
        <begin position="287"/>
        <end position="384"/>
    </location>
</feature>
<feature type="domain" description="Plastocyanin-like" evidence="8">
    <location>
        <begin position="74"/>
        <end position="180"/>
    </location>
</feature>
<feature type="compositionally biased region" description="Low complexity" evidence="4">
    <location>
        <begin position="223"/>
        <end position="233"/>
    </location>
</feature>
<dbReference type="PANTHER" id="PTHR11709">
    <property type="entry name" value="MULTI-COPPER OXIDASE"/>
    <property type="match status" value="1"/>
</dbReference>
<proteinExistence type="predicted"/>
<dbReference type="CDD" id="cd13870">
    <property type="entry name" value="CuRO_2_CopA_like_1"/>
    <property type="match status" value="1"/>
</dbReference>
<evidence type="ECO:0000259" key="8">
    <source>
        <dbReference type="Pfam" id="PF07732"/>
    </source>
</evidence>
<keyword evidence="5" id="KW-0732">Signal</keyword>
<organism evidence="9 10">
    <name type="scientific">Streptomyces canus</name>
    <dbReference type="NCBI Taxonomy" id="58343"/>
    <lineage>
        <taxon>Bacteria</taxon>
        <taxon>Bacillati</taxon>
        <taxon>Actinomycetota</taxon>
        <taxon>Actinomycetes</taxon>
        <taxon>Kitasatosporales</taxon>
        <taxon>Streptomycetaceae</taxon>
        <taxon>Streptomyces</taxon>
        <taxon>Streptomyces aurantiacus group</taxon>
    </lineage>
</organism>
<dbReference type="SUPFAM" id="SSF49503">
    <property type="entry name" value="Cupredoxins"/>
    <property type="match status" value="3"/>
</dbReference>
<dbReference type="CDD" id="cd13896">
    <property type="entry name" value="CuRO_3_CopA"/>
    <property type="match status" value="1"/>
</dbReference>